<dbReference type="Pfam" id="PF04402">
    <property type="entry name" value="SIMPL"/>
    <property type="match status" value="1"/>
</dbReference>
<dbReference type="OrthoDB" id="7468374at2"/>
<dbReference type="InterPro" id="IPR007497">
    <property type="entry name" value="SIMPL/DUF541"/>
</dbReference>
<dbReference type="RefSeq" id="WP_135084067.1">
    <property type="nucleotide sequence ID" value="NZ_SPDV01000007.1"/>
</dbReference>
<keyword evidence="2" id="KW-1185">Reference proteome</keyword>
<evidence type="ECO:0000313" key="2">
    <source>
        <dbReference type="Proteomes" id="UP000298213"/>
    </source>
</evidence>
<dbReference type="GO" id="GO:0006974">
    <property type="term" value="P:DNA damage response"/>
    <property type="evidence" value="ECO:0007669"/>
    <property type="project" value="TreeGrafter"/>
</dbReference>
<gene>
    <name evidence="1" type="ORF">E2493_04260</name>
</gene>
<dbReference type="Gene3D" id="3.30.110.170">
    <property type="entry name" value="Protein of unknown function (DUF541), domain 1"/>
    <property type="match status" value="1"/>
</dbReference>
<dbReference type="PANTHER" id="PTHR34387">
    <property type="entry name" value="SLR1258 PROTEIN"/>
    <property type="match status" value="1"/>
</dbReference>
<proteinExistence type="predicted"/>
<dbReference type="PROSITE" id="PS51257">
    <property type="entry name" value="PROKAR_LIPOPROTEIN"/>
    <property type="match status" value="1"/>
</dbReference>
<dbReference type="EMBL" id="SPDV01000007">
    <property type="protein sequence ID" value="TFI59417.1"/>
    <property type="molecule type" value="Genomic_DNA"/>
</dbReference>
<dbReference type="PANTHER" id="PTHR34387:SF1">
    <property type="entry name" value="PERIPLASMIC IMMUNOGENIC PROTEIN"/>
    <property type="match status" value="1"/>
</dbReference>
<sequence>MHHKRFLLATCLALAACGHRDRDPRGVAHDEVLVQIVASGRADTRPDQARFVAGVETIAASSGEASRRNSEVINKVLASLEPLGVRKDDVQTRNVSLSRIGYGPNRGRFQANNMIEIRMRDVERAGEAIGRTTEAGADVLSGPDLVVSDQEAGNRSAYAQAYRAARARAEAYAAAAGLKVARVLVIRDAQEGGIPRPFPYAVGDAVAAEQAAPPPVATGPIVRAGMNESEVNIRVDFALAPR</sequence>
<evidence type="ECO:0000313" key="1">
    <source>
        <dbReference type="EMBL" id="TFI59417.1"/>
    </source>
</evidence>
<reference evidence="1 2" key="1">
    <citation type="submission" date="2019-03" db="EMBL/GenBank/DDBJ databases">
        <title>Genome sequence of Sphingomonas sp. 17J27-24.</title>
        <authorList>
            <person name="Kim M."/>
            <person name="Maeng S."/>
            <person name="Sathiyaraj S."/>
        </authorList>
    </citation>
    <scope>NUCLEOTIDE SEQUENCE [LARGE SCALE GENOMIC DNA]</scope>
    <source>
        <strain evidence="1 2">17J27-24</strain>
    </source>
</reference>
<dbReference type="Proteomes" id="UP000298213">
    <property type="component" value="Unassembled WGS sequence"/>
</dbReference>
<organism evidence="1 2">
    <name type="scientific">Sphingomonas parva</name>
    <dbReference type="NCBI Taxonomy" id="2555898"/>
    <lineage>
        <taxon>Bacteria</taxon>
        <taxon>Pseudomonadati</taxon>
        <taxon>Pseudomonadota</taxon>
        <taxon>Alphaproteobacteria</taxon>
        <taxon>Sphingomonadales</taxon>
        <taxon>Sphingomonadaceae</taxon>
        <taxon>Sphingomonas</taxon>
    </lineage>
</organism>
<accession>A0A4Y8ZVB5</accession>
<dbReference type="AlphaFoldDB" id="A0A4Y8ZVB5"/>
<protein>
    <submittedName>
        <fullName evidence="1">DUF541 domain-containing protein</fullName>
    </submittedName>
</protein>
<dbReference type="InterPro" id="IPR052022">
    <property type="entry name" value="26kDa_periplasmic_antigen"/>
</dbReference>
<name>A0A4Y8ZVB5_9SPHN</name>
<comment type="caution">
    <text evidence="1">The sequence shown here is derived from an EMBL/GenBank/DDBJ whole genome shotgun (WGS) entry which is preliminary data.</text>
</comment>
<dbReference type="Gene3D" id="3.30.70.2970">
    <property type="entry name" value="Protein of unknown function (DUF541), domain 2"/>
    <property type="match status" value="1"/>
</dbReference>